<name>A0A0D2NZB8_HYPSF</name>
<organism evidence="2 3">
    <name type="scientific">Hypholoma sublateritium (strain FD-334 SS-4)</name>
    <dbReference type="NCBI Taxonomy" id="945553"/>
    <lineage>
        <taxon>Eukaryota</taxon>
        <taxon>Fungi</taxon>
        <taxon>Dikarya</taxon>
        <taxon>Basidiomycota</taxon>
        <taxon>Agaricomycotina</taxon>
        <taxon>Agaricomycetes</taxon>
        <taxon>Agaricomycetidae</taxon>
        <taxon>Agaricales</taxon>
        <taxon>Agaricineae</taxon>
        <taxon>Strophariaceae</taxon>
        <taxon>Hypholoma</taxon>
    </lineage>
</organism>
<reference evidence="3" key="1">
    <citation type="submission" date="2014-04" db="EMBL/GenBank/DDBJ databases">
        <title>Evolutionary Origins and Diversification of the Mycorrhizal Mutualists.</title>
        <authorList>
            <consortium name="DOE Joint Genome Institute"/>
            <consortium name="Mycorrhizal Genomics Consortium"/>
            <person name="Kohler A."/>
            <person name="Kuo A."/>
            <person name="Nagy L.G."/>
            <person name="Floudas D."/>
            <person name="Copeland A."/>
            <person name="Barry K.W."/>
            <person name="Cichocki N."/>
            <person name="Veneault-Fourrey C."/>
            <person name="LaButti K."/>
            <person name="Lindquist E.A."/>
            <person name="Lipzen A."/>
            <person name="Lundell T."/>
            <person name="Morin E."/>
            <person name="Murat C."/>
            <person name="Riley R."/>
            <person name="Ohm R."/>
            <person name="Sun H."/>
            <person name="Tunlid A."/>
            <person name="Henrissat B."/>
            <person name="Grigoriev I.V."/>
            <person name="Hibbett D.S."/>
            <person name="Martin F."/>
        </authorList>
    </citation>
    <scope>NUCLEOTIDE SEQUENCE [LARGE SCALE GENOMIC DNA]</scope>
    <source>
        <strain evidence="3">FD-334 SS-4</strain>
    </source>
</reference>
<feature type="region of interest" description="Disordered" evidence="1">
    <location>
        <begin position="81"/>
        <end position="125"/>
    </location>
</feature>
<accession>A0A0D2NZB8</accession>
<feature type="compositionally biased region" description="Basic and acidic residues" evidence="1">
    <location>
        <begin position="106"/>
        <end position="125"/>
    </location>
</feature>
<evidence type="ECO:0000256" key="1">
    <source>
        <dbReference type="SAM" id="MobiDB-lite"/>
    </source>
</evidence>
<proteinExistence type="predicted"/>
<evidence type="ECO:0000313" key="2">
    <source>
        <dbReference type="EMBL" id="KJA13765.1"/>
    </source>
</evidence>
<sequence>MGYMGPHEQPAFLEEHMMPSMLEVYDAQRTRAQASLSNPSRHPIPLSPYASVSLGEMKVRVPSNPPPTEFELFETHAEMLADAERAADDGAADHADDGDADEEDNADRPIELPTKQDKGKGRAVG</sequence>
<dbReference type="Proteomes" id="UP000054270">
    <property type="component" value="Unassembled WGS sequence"/>
</dbReference>
<keyword evidence="3" id="KW-1185">Reference proteome</keyword>
<protein>
    <submittedName>
        <fullName evidence="2">Uncharacterized protein</fullName>
    </submittedName>
</protein>
<evidence type="ECO:0000313" key="3">
    <source>
        <dbReference type="Proteomes" id="UP000054270"/>
    </source>
</evidence>
<feature type="compositionally biased region" description="Basic and acidic residues" evidence="1">
    <location>
        <begin position="81"/>
        <end position="97"/>
    </location>
</feature>
<gene>
    <name evidence="2" type="ORF">HYPSUDRAFT_209250</name>
</gene>
<dbReference type="AlphaFoldDB" id="A0A0D2NZB8"/>
<dbReference type="EMBL" id="KN817714">
    <property type="protein sequence ID" value="KJA13765.1"/>
    <property type="molecule type" value="Genomic_DNA"/>
</dbReference>
<dbReference type="OrthoDB" id="3044119at2759"/>